<dbReference type="Proteomes" id="UP001055072">
    <property type="component" value="Unassembled WGS sequence"/>
</dbReference>
<reference evidence="1" key="1">
    <citation type="journal article" date="2021" name="Environ. Microbiol.">
        <title>Gene family expansions and transcriptome signatures uncover fungal adaptations to wood decay.</title>
        <authorList>
            <person name="Hage H."/>
            <person name="Miyauchi S."/>
            <person name="Viragh M."/>
            <person name="Drula E."/>
            <person name="Min B."/>
            <person name="Chaduli D."/>
            <person name="Navarro D."/>
            <person name="Favel A."/>
            <person name="Norest M."/>
            <person name="Lesage-Meessen L."/>
            <person name="Balint B."/>
            <person name="Merenyi Z."/>
            <person name="de Eugenio L."/>
            <person name="Morin E."/>
            <person name="Martinez A.T."/>
            <person name="Baldrian P."/>
            <person name="Stursova M."/>
            <person name="Martinez M.J."/>
            <person name="Novotny C."/>
            <person name="Magnuson J.K."/>
            <person name="Spatafora J.W."/>
            <person name="Maurice S."/>
            <person name="Pangilinan J."/>
            <person name="Andreopoulos W."/>
            <person name="LaButti K."/>
            <person name="Hundley H."/>
            <person name="Na H."/>
            <person name="Kuo A."/>
            <person name="Barry K."/>
            <person name="Lipzen A."/>
            <person name="Henrissat B."/>
            <person name="Riley R."/>
            <person name="Ahrendt S."/>
            <person name="Nagy L.G."/>
            <person name="Grigoriev I.V."/>
            <person name="Martin F."/>
            <person name="Rosso M.N."/>
        </authorList>
    </citation>
    <scope>NUCLEOTIDE SEQUENCE</scope>
    <source>
        <strain evidence="1">CBS 384.51</strain>
    </source>
</reference>
<keyword evidence="2" id="KW-1185">Reference proteome</keyword>
<evidence type="ECO:0000313" key="1">
    <source>
        <dbReference type="EMBL" id="KAI0087881.1"/>
    </source>
</evidence>
<evidence type="ECO:0000313" key="2">
    <source>
        <dbReference type="Proteomes" id="UP001055072"/>
    </source>
</evidence>
<proteinExistence type="predicted"/>
<accession>A0ACB8U107</accession>
<sequence length="167" mass="18459">MPWITFVSLSKPTPVITSLPASVKALLEELSSALTQYVPVQGSPLILFGGSDNPALSDFIPLSALLLEYPVAYVPDAESLTASGFLGGVDLQVYSCTLIWRTENKTSCNITATHTFMQFSCPSSLTQQLRNLTDRLRERFSSRIAETRLDWKLQVTSRTECLERVAL</sequence>
<comment type="caution">
    <text evidence="1">The sequence shown here is derived from an EMBL/GenBank/DDBJ whole genome shotgun (WGS) entry which is preliminary data.</text>
</comment>
<name>A0ACB8U107_9APHY</name>
<protein>
    <submittedName>
        <fullName evidence="1">Uncharacterized protein</fullName>
    </submittedName>
</protein>
<dbReference type="EMBL" id="MU274916">
    <property type="protein sequence ID" value="KAI0087881.1"/>
    <property type="molecule type" value="Genomic_DNA"/>
</dbReference>
<gene>
    <name evidence="1" type="ORF">BDY19DRAFT_229123</name>
</gene>
<organism evidence="1 2">
    <name type="scientific">Irpex rosettiformis</name>
    <dbReference type="NCBI Taxonomy" id="378272"/>
    <lineage>
        <taxon>Eukaryota</taxon>
        <taxon>Fungi</taxon>
        <taxon>Dikarya</taxon>
        <taxon>Basidiomycota</taxon>
        <taxon>Agaricomycotina</taxon>
        <taxon>Agaricomycetes</taxon>
        <taxon>Polyporales</taxon>
        <taxon>Irpicaceae</taxon>
        <taxon>Irpex</taxon>
    </lineage>
</organism>